<feature type="repeat" description="WD" evidence="8">
    <location>
        <begin position="167"/>
        <end position="199"/>
    </location>
</feature>
<dbReference type="InterPro" id="IPR036322">
    <property type="entry name" value="WD40_repeat_dom_sf"/>
</dbReference>
<evidence type="ECO:0000313" key="10">
    <source>
        <dbReference type="RefSeq" id="XP_006820617.1"/>
    </source>
</evidence>
<dbReference type="SMART" id="SM00320">
    <property type="entry name" value="WD40"/>
    <property type="match status" value="2"/>
</dbReference>
<reference evidence="10" key="1">
    <citation type="submission" date="2025-08" db="UniProtKB">
        <authorList>
            <consortium name="RefSeq"/>
        </authorList>
    </citation>
    <scope>IDENTIFICATION</scope>
    <source>
        <tissue evidence="10">Testes</tissue>
    </source>
</reference>
<name>A0ABM0MKS6_SACKO</name>
<keyword evidence="5" id="KW-0175">Coiled coil</keyword>
<proteinExistence type="predicted"/>
<evidence type="ECO:0000256" key="1">
    <source>
        <dbReference type="ARBA" id="ARBA00004430"/>
    </source>
</evidence>
<dbReference type="InterPro" id="IPR015943">
    <property type="entry name" value="WD40/YVTN_repeat-like_dom_sf"/>
</dbReference>
<sequence>MAHTFTGLKLQGELGKFGRTEISDIEGFVELPDGKVLSGTEWGNMLLWDGALIKVQVCRKNKKPCHNGSIEQFVMDEGELITLGADGYIRVWDFETIDTADAPEESGSFEMEPMNELKVGNDVSLRSMVKSVDPEAQSLWYAQDSNGGIWKLDLTFSHTTKPPEKLFSFHAGEVTGLSVSVNSHLAATTASDRTVRVYDYISKTQLCQMKFSAGGSVLAWLPQIVSDDTHYYVEVKLKKVLSYYENTQTVLNCINFQYS</sequence>
<evidence type="ECO:0000256" key="2">
    <source>
        <dbReference type="ARBA" id="ARBA00022490"/>
    </source>
</evidence>
<dbReference type="InterPro" id="IPR001680">
    <property type="entry name" value="WD40_rpt"/>
</dbReference>
<evidence type="ECO:0000256" key="6">
    <source>
        <dbReference type="ARBA" id="ARBA00023212"/>
    </source>
</evidence>
<keyword evidence="7" id="KW-0966">Cell projection</keyword>
<dbReference type="RefSeq" id="XP_006820617.1">
    <property type="nucleotide sequence ID" value="XM_006820554.1"/>
</dbReference>
<accession>A0ABM0MKS6</accession>
<keyword evidence="2" id="KW-0963">Cytoplasm</keyword>
<dbReference type="PROSITE" id="PS50082">
    <property type="entry name" value="WD_REPEATS_2"/>
    <property type="match status" value="2"/>
</dbReference>
<dbReference type="PANTHER" id="PTHR14885">
    <property type="entry name" value="CILIA- AND FLAGELLA-ASSOCIATED PROTEIN 43-RELATED"/>
    <property type="match status" value="1"/>
</dbReference>
<dbReference type="SUPFAM" id="SSF50978">
    <property type="entry name" value="WD40 repeat-like"/>
    <property type="match status" value="1"/>
</dbReference>
<dbReference type="Pfam" id="PF00400">
    <property type="entry name" value="WD40"/>
    <property type="match status" value="1"/>
</dbReference>
<dbReference type="PANTHER" id="PTHR14885:SF3">
    <property type="entry name" value="CILIA- AND FLAGELLA-ASSOCIATED PROTEIN 44"/>
    <property type="match status" value="1"/>
</dbReference>
<evidence type="ECO:0000256" key="4">
    <source>
        <dbReference type="ARBA" id="ARBA00022737"/>
    </source>
</evidence>
<evidence type="ECO:0000256" key="7">
    <source>
        <dbReference type="ARBA" id="ARBA00023273"/>
    </source>
</evidence>
<gene>
    <name evidence="10" type="primary">LOC102809182</name>
</gene>
<keyword evidence="9" id="KW-1185">Reference proteome</keyword>
<feature type="repeat" description="WD" evidence="8">
    <location>
        <begin position="80"/>
        <end position="102"/>
    </location>
</feature>
<dbReference type="Proteomes" id="UP000694865">
    <property type="component" value="Unplaced"/>
</dbReference>
<dbReference type="Gene3D" id="2.130.10.10">
    <property type="entry name" value="YVTN repeat-like/Quinoprotein amine dehydrogenase"/>
    <property type="match status" value="2"/>
</dbReference>
<evidence type="ECO:0000256" key="8">
    <source>
        <dbReference type="PROSITE-ProRule" id="PRU00221"/>
    </source>
</evidence>
<keyword evidence="3 8" id="KW-0853">WD repeat</keyword>
<keyword evidence="4" id="KW-0677">Repeat</keyword>
<evidence type="ECO:0000256" key="5">
    <source>
        <dbReference type="ARBA" id="ARBA00023054"/>
    </source>
</evidence>
<organism evidence="9 10">
    <name type="scientific">Saccoglossus kowalevskii</name>
    <name type="common">Acorn worm</name>
    <dbReference type="NCBI Taxonomy" id="10224"/>
    <lineage>
        <taxon>Eukaryota</taxon>
        <taxon>Metazoa</taxon>
        <taxon>Hemichordata</taxon>
        <taxon>Enteropneusta</taxon>
        <taxon>Harrimaniidae</taxon>
        <taxon>Saccoglossus</taxon>
    </lineage>
</organism>
<comment type="subcellular location">
    <subcellularLocation>
        <location evidence="1">Cytoplasm</location>
        <location evidence="1">Cytoskeleton</location>
        <location evidence="1">Cilium axoneme</location>
    </subcellularLocation>
</comment>
<evidence type="ECO:0000313" key="9">
    <source>
        <dbReference type="Proteomes" id="UP000694865"/>
    </source>
</evidence>
<evidence type="ECO:0000256" key="3">
    <source>
        <dbReference type="ARBA" id="ARBA00022574"/>
    </source>
</evidence>
<keyword evidence="6" id="KW-0206">Cytoskeleton</keyword>
<dbReference type="GeneID" id="102809182"/>
<protein>
    <submittedName>
        <fullName evidence="10">WD repeat-containing protein 52-like</fullName>
    </submittedName>
</protein>